<evidence type="ECO:0000256" key="8">
    <source>
        <dbReference type="ARBA" id="ARBA00023315"/>
    </source>
</evidence>
<dbReference type="GO" id="GO:0019706">
    <property type="term" value="F:protein-cysteine S-palmitoyltransferase activity"/>
    <property type="evidence" value="ECO:0007669"/>
    <property type="project" value="UniProtKB-EC"/>
</dbReference>
<dbReference type="InterPro" id="IPR039859">
    <property type="entry name" value="PFA4/ZDH16/20/ERF2-like"/>
</dbReference>
<evidence type="ECO:0000256" key="1">
    <source>
        <dbReference type="ARBA" id="ARBA00004141"/>
    </source>
</evidence>
<dbReference type="EMBL" id="MBFR01000354">
    <property type="protein sequence ID" value="PVU88852.1"/>
    <property type="molecule type" value="Genomic_DNA"/>
</dbReference>
<dbReference type="GO" id="GO:0016020">
    <property type="term" value="C:membrane"/>
    <property type="evidence" value="ECO:0007669"/>
    <property type="project" value="UniProtKB-SubCell"/>
</dbReference>
<evidence type="ECO:0000256" key="7">
    <source>
        <dbReference type="ARBA" id="ARBA00023288"/>
    </source>
</evidence>
<keyword evidence="7" id="KW-0449">Lipoprotein</keyword>
<comment type="domain">
    <text evidence="10">The DHHC domain is required for palmitoyltransferase activity.</text>
</comment>
<evidence type="ECO:0000256" key="5">
    <source>
        <dbReference type="ARBA" id="ARBA00023136"/>
    </source>
</evidence>
<keyword evidence="3 10" id="KW-0812">Transmembrane</keyword>
<keyword evidence="4 10" id="KW-1133">Transmembrane helix</keyword>
<sequence>MAISESDSETENDILNVGKYYVYAVNIIIILLTFTSQYFVIDPYIKEQKMYRLLYLAIFDMLSGYIILNYNLSCRVNPGVVSLGWEPPRSGLKVLELKRYSNKPRYCRYCKCYKPPRSHHCTDCPWINNCVGFKNQGHFWRLYELISDAYRGTFYNRQPSQTEVSFLIINVSALVITLLCVGALFCYQTYLVSRNTTSIESSEIKRVKKLAKKNRDINTIYPYNLGIIRNFMTVLGDNMLTFWLPKPIVGDGVDFEIKNGLALPVYWPPYEYYLQYNNSEKKNKHFVDMPKQYSVQSNHYSDKSEGPSSSEDSRADSDDDIQDAFIDSPVDIKSHVAELPDYRATYMNSGLISKIRHRSHGITTRDNDYSYNPNLDITFNGKTSNIAINSGINDASFYNPRASNFDKKLVTKNNTAYKINNGHSLDDFSDEDIPLMDLYSKIQHKKAAEKIL</sequence>
<dbReference type="PROSITE" id="PS50216">
    <property type="entry name" value="DHHC"/>
    <property type="match status" value="1"/>
</dbReference>
<feature type="transmembrane region" description="Helical" evidence="10">
    <location>
        <begin position="53"/>
        <end position="72"/>
    </location>
</feature>
<evidence type="ECO:0000256" key="4">
    <source>
        <dbReference type="ARBA" id="ARBA00022989"/>
    </source>
</evidence>
<dbReference type="Pfam" id="PF01529">
    <property type="entry name" value="DHHC"/>
    <property type="match status" value="1"/>
</dbReference>
<feature type="region of interest" description="Disordered" evidence="11">
    <location>
        <begin position="297"/>
        <end position="320"/>
    </location>
</feature>
<dbReference type="STRING" id="133385.A0A2T9Y950"/>
<comment type="similarity">
    <text evidence="10">Belongs to the DHHC palmitoyltransferase family.</text>
</comment>
<evidence type="ECO:0000259" key="12">
    <source>
        <dbReference type="Pfam" id="PF01529"/>
    </source>
</evidence>
<protein>
    <recommendedName>
        <fullName evidence="10">Palmitoyltransferase</fullName>
        <ecNumber evidence="10">2.3.1.225</ecNumber>
    </recommendedName>
</protein>
<comment type="subcellular location">
    <subcellularLocation>
        <location evidence="1">Membrane</location>
        <topology evidence="1">Multi-pass membrane protein</topology>
    </subcellularLocation>
</comment>
<evidence type="ECO:0000256" key="6">
    <source>
        <dbReference type="ARBA" id="ARBA00023139"/>
    </source>
</evidence>
<feature type="domain" description="Palmitoyltransferase DHHC" evidence="12">
    <location>
        <begin position="102"/>
        <end position="202"/>
    </location>
</feature>
<dbReference type="AlphaFoldDB" id="A0A2T9Y950"/>
<dbReference type="InterPro" id="IPR001594">
    <property type="entry name" value="Palmitoyltrfase_DHHC"/>
</dbReference>
<feature type="transmembrane region" description="Helical" evidence="10">
    <location>
        <begin position="20"/>
        <end position="41"/>
    </location>
</feature>
<evidence type="ECO:0000313" key="14">
    <source>
        <dbReference type="Proteomes" id="UP000245383"/>
    </source>
</evidence>
<keyword evidence="5 10" id="KW-0472">Membrane</keyword>
<evidence type="ECO:0000256" key="9">
    <source>
        <dbReference type="ARBA" id="ARBA00048048"/>
    </source>
</evidence>
<feature type="compositionally biased region" description="Basic and acidic residues" evidence="11">
    <location>
        <begin position="300"/>
        <end position="316"/>
    </location>
</feature>
<comment type="catalytic activity">
    <reaction evidence="9 10">
        <text>L-cysteinyl-[protein] + hexadecanoyl-CoA = S-hexadecanoyl-L-cysteinyl-[protein] + CoA</text>
        <dbReference type="Rhea" id="RHEA:36683"/>
        <dbReference type="Rhea" id="RHEA-COMP:10131"/>
        <dbReference type="Rhea" id="RHEA-COMP:11032"/>
        <dbReference type="ChEBI" id="CHEBI:29950"/>
        <dbReference type="ChEBI" id="CHEBI:57287"/>
        <dbReference type="ChEBI" id="CHEBI:57379"/>
        <dbReference type="ChEBI" id="CHEBI:74151"/>
        <dbReference type="EC" id="2.3.1.225"/>
    </reaction>
</comment>
<organism evidence="13 14">
    <name type="scientific">Smittium simulii</name>
    <dbReference type="NCBI Taxonomy" id="133385"/>
    <lineage>
        <taxon>Eukaryota</taxon>
        <taxon>Fungi</taxon>
        <taxon>Fungi incertae sedis</taxon>
        <taxon>Zoopagomycota</taxon>
        <taxon>Kickxellomycotina</taxon>
        <taxon>Harpellomycetes</taxon>
        <taxon>Harpellales</taxon>
        <taxon>Legeriomycetaceae</taxon>
        <taxon>Smittium</taxon>
    </lineage>
</organism>
<evidence type="ECO:0000256" key="10">
    <source>
        <dbReference type="RuleBase" id="RU079119"/>
    </source>
</evidence>
<reference evidence="13 14" key="1">
    <citation type="journal article" date="2018" name="MBio">
        <title>Comparative Genomics Reveals the Core Gene Toolbox for the Fungus-Insect Symbiosis.</title>
        <authorList>
            <person name="Wang Y."/>
            <person name="Stata M."/>
            <person name="Wang W."/>
            <person name="Stajich J.E."/>
            <person name="White M.M."/>
            <person name="Moncalvo J.M."/>
        </authorList>
    </citation>
    <scope>NUCLEOTIDE SEQUENCE [LARGE SCALE GENOMIC DNA]</scope>
    <source>
        <strain evidence="13 14">SWE-8-4</strain>
    </source>
</reference>
<keyword evidence="2 10" id="KW-0808">Transferase</keyword>
<comment type="caution">
    <text evidence="13">The sequence shown here is derived from an EMBL/GenBank/DDBJ whole genome shotgun (WGS) entry which is preliminary data.</text>
</comment>
<keyword evidence="8 10" id="KW-0012">Acyltransferase</keyword>
<accession>A0A2T9Y950</accession>
<evidence type="ECO:0000313" key="13">
    <source>
        <dbReference type="EMBL" id="PVU88852.1"/>
    </source>
</evidence>
<dbReference type="OrthoDB" id="331948at2759"/>
<dbReference type="Proteomes" id="UP000245383">
    <property type="component" value="Unassembled WGS sequence"/>
</dbReference>
<dbReference type="EC" id="2.3.1.225" evidence="10"/>
<gene>
    <name evidence="13" type="ORF">BB561_005675</name>
</gene>
<dbReference type="PANTHER" id="PTHR12246">
    <property type="entry name" value="PALMITOYLTRANSFERASE ZDHHC16"/>
    <property type="match status" value="1"/>
</dbReference>
<keyword evidence="6" id="KW-0564">Palmitate</keyword>
<name>A0A2T9Y950_9FUNG</name>
<evidence type="ECO:0000256" key="11">
    <source>
        <dbReference type="SAM" id="MobiDB-lite"/>
    </source>
</evidence>
<feature type="transmembrane region" description="Helical" evidence="10">
    <location>
        <begin position="164"/>
        <end position="187"/>
    </location>
</feature>
<keyword evidence="14" id="KW-1185">Reference proteome</keyword>
<proteinExistence type="inferred from homology"/>
<evidence type="ECO:0000256" key="3">
    <source>
        <dbReference type="ARBA" id="ARBA00022692"/>
    </source>
</evidence>
<evidence type="ECO:0000256" key="2">
    <source>
        <dbReference type="ARBA" id="ARBA00022679"/>
    </source>
</evidence>